<evidence type="ECO:0000313" key="2">
    <source>
        <dbReference type="Proteomes" id="UP000297280"/>
    </source>
</evidence>
<gene>
    <name evidence="1" type="ORF">BPOR_0544g00080</name>
</gene>
<name>A0A4Z1KDD1_9HELO</name>
<sequence>MALMAFYEIERAVTYEYHVCKMRSQEREPRLSNYSILPRDDEIPSTIHGFVADSGMVTRSMNREQDSDLDAKFGRLVLRQAAELTNADIAALSLGVNNLVILAQRQVGLNRDKFLHGVFCNWNTSYIPPRYPPKLPNEIVSNASIRTDCYSHSERTQAKAACKLPSEMGIPERPAAQKAGAEVLIKVRPGIIAPSLGFVNRNGGFGMEDNIALHAGTFGDFLRMALRSFDHTDGAICRN</sequence>
<evidence type="ECO:0000313" key="1">
    <source>
        <dbReference type="EMBL" id="TGO84143.1"/>
    </source>
</evidence>
<accession>A0A4Z1KDD1</accession>
<keyword evidence="2" id="KW-1185">Reference proteome</keyword>
<dbReference type="Proteomes" id="UP000297280">
    <property type="component" value="Unassembled WGS sequence"/>
</dbReference>
<comment type="caution">
    <text evidence="1">The sequence shown here is derived from an EMBL/GenBank/DDBJ whole genome shotgun (WGS) entry which is preliminary data.</text>
</comment>
<organism evidence="1 2">
    <name type="scientific">Botrytis porri</name>
    <dbReference type="NCBI Taxonomy" id="87229"/>
    <lineage>
        <taxon>Eukaryota</taxon>
        <taxon>Fungi</taxon>
        <taxon>Dikarya</taxon>
        <taxon>Ascomycota</taxon>
        <taxon>Pezizomycotina</taxon>
        <taxon>Leotiomycetes</taxon>
        <taxon>Helotiales</taxon>
        <taxon>Sclerotiniaceae</taxon>
        <taxon>Botrytis</taxon>
    </lineage>
</organism>
<proteinExistence type="predicted"/>
<protein>
    <submittedName>
        <fullName evidence="1">Uncharacterized protein</fullName>
    </submittedName>
</protein>
<dbReference type="AlphaFoldDB" id="A0A4Z1KDD1"/>
<reference evidence="1 2" key="1">
    <citation type="submission" date="2017-12" db="EMBL/GenBank/DDBJ databases">
        <title>Comparative genomics of Botrytis spp.</title>
        <authorList>
            <person name="Valero-Jimenez C.A."/>
            <person name="Tapia P."/>
            <person name="Veloso J."/>
            <person name="Silva-Moreno E."/>
            <person name="Staats M."/>
            <person name="Valdes J.H."/>
            <person name="Van Kan J.A.L."/>
        </authorList>
    </citation>
    <scope>NUCLEOTIDE SEQUENCE [LARGE SCALE GENOMIC DNA]</scope>
    <source>
        <strain evidence="1 2">MUCL3349</strain>
    </source>
</reference>
<dbReference type="EMBL" id="PQXO01000543">
    <property type="protein sequence ID" value="TGO84143.1"/>
    <property type="molecule type" value="Genomic_DNA"/>
</dbReference>